<accession>A0A1M5YSY1</accession>
<dbReference type="AlphaFoldDB" id="A0A1M5YSY1"/>
<proteinExistence type="predicted"/>
<dbReference type="STRING" id="1123282.SAMN02745823_02816"/>
<name>A0A1M5YSY1_9FIRM</name>
<protein>
    <submittedName>
        <fullName evidence="1">Uncharacterized protein</fullName>
    </submittedName>
</protein>
<sequence>MVKQTNNQAQDLSEREINLLRMLREMGNGELTLLICDGAPVVAEEIRKNIEL</sequence>
<dbReference type="Proteomes" id="UP000183995">
    <property type="component" value="Unassembled WGS sequence"/>
</dbReference>
<dbReference type="RefSeq" id="WP_159435430.1">
    <property type="nucleotide sequence ID" value="NZ_FQXV01000010.1"/>
</dbReference>
<evidence type="ECO:0000313" key="1">
    <source>
        <dbReference type="EMBL" id="SHI15069.1"/>
    </source>
</evidence>
<evidence type="ECO:0000313" key="2">
    <source>
        <dbReference type="Proteomes" id="UP000183995"/>
    </source>
</evidence>
<gene>
    <name evidence="1" type="ORF">SAMN02745823_02816</name>
</gene>
<reference evidence="1 2" key="1">
    <citation type="submission" date="2016-11" db="EMBL/GenBank/DDBJ databases">
        <authorList>
            <person name="Jaros S."/>
            <person name="Januszkiewicz K."/>
            <person name="Wedrychowicz H."/>
        </authorList>
    </citation>
    <scope>NUCLEOTIDE SEQUENCE [LARGE SCALE GENOMIC DNA]</scope>
    <source>
        <strain evidence="1 2">DSM 10068</strain>
    </source>
</reference>
<keyword evidence="2" id="KW-1185">Reference proteome</keyword>
<organism evidence="1 2">
    <name type="scientific">Sporobacter termitidis DSM 10068</name>
    <dbReference type="NCBI Taxonomy" id="1123282"/>
    <lineage>
        <taxon>Bacteria</taxon>
        <taxon>Bacillati</taxon>
        <taxon>Bacillota</taxon>
        <taxon>Clostridia</taxon>
        <taxon>Eubacteriales</taxon>
        <taxon>Oscillospiraceae</taxon>
        <taxon>Sporobacter</taxon>
    </lineage>
</organism>
<dbReference type="EMBL" id="FQXV01000010">
    <property type="protein sequence ID" value="SHI15069.1"/>
    <property type="molecule type" value="Genomic_DNA"/>
</dbReference>